<proteinExistence type="predicted"/>
<dbReference type="EMBL" id="CP144749">
    <property type="protein sequence ID" value="WVZ77705.1"/>
    <property type="molecule type" value="Genomic_DNA"/>
</dbReference>
<sequence>MALLLSYWPPICSKRCPHVTVQDLCVMGCSIELGFLTLGAHFREACPHVTLTDGIEDKFRWRWEADGLCSSSSAYHACFLGSTFFLGAKFIWKAISPTQ</sequence>
<evidence type="ECO:0000313" key="1">
    <source>
        <dbReference type="EMBL" id="WVZ77705.1"/>
    </source>
</evidence>
<gene>
    <name evidence="1" type="ORF">U9M48_025543</name>
</gene>
<reference evidence="1 2" key="1">
    <citation type="submission" date="2024-02" db="EMBL/GenBank/DDBJ databases">
        <title>High-quality chromosome-scale genome assembly of Pensacola bahiagrass (Paspalum notatum Flugge var. saurae).</title>
        <authorList>
            <person name="Vega J.M."/>
            <person name="Podio M."/>
            <person name="Orjuela J."/>
            <person name="Siena L.A."/>
            <person name="Pessino S.C."/>
            <person name="Combes M.C."/>
            <person name="Mariac C."/>
            <person name="Albertini E."/>
            <person name="Pupilli F."/>
            <person name="Ortiz J.P.A."/>
            <person name="Leblanc O."/>
        </authorList>
    </citation>
    <scope>NUCLEOTIDE SEQUENCE [LARGE SCALE GENOMIC DNA]</scope>
    <source>
        <strain evidence="1">R1</strain>
        <tissue evidence="1">Leaf</tissue>
    </source>
</reference>
<organism evidence="1 2">
    <name type="scientific">Paspalum notatum var. saurae</name>
    <dbReference type="NCBI Taxonomy" id="547442"/>
    <lineage>
        <taxon>Eukaryota</taxon>
        <taxon>Viridiplantae</taxon>
        <taxon>Streptophyta</taxon>
        <taxon>Embryophyta</taxon>
        <taxon>Tracheophyta</taxon>
        <taxon>Spermatophyta</taxon>
        <taxon>Magnoliopsida</taxon>
        <taxon>Liliopsida</taxon>
        <taxon>Poales</taxon>
        <taxon>Poaceae</taxon>
        <taxon>PACMAD clade</taxon>
        <taxon>Panicoideae</taxon>
        <taxon>Andropogonodae</taxon>
        <taxon>Paspaleae</taxon>
        <taxon>Paspalinae</taxon>
        <taxon>Paspalum</taxon>
    </lineage>
</organism>
<feature type="non-terminal residue" evidence="1">
    <location>
        <position position="1"/>
    </location>
</feature>
<name>A0AAQ3TTU8_PASNO</name>
<dbReference type="AlphaFoldDB" id="A0AAQ3TTU8"/>
<protein>
    <submittedName>
        <fullName evidence="1">Uncharacterized protein</fullName>
    </submittedName>
</protein>
<dbReference type="Proteomes" id="UP001341281">
    <property type="component" value="Chromosome 05"/>
</dbReference>
<keyword evidence="2" id="KW-1185">Reference proteome</keyword>
<accession>A0AAQ3TTU8</accession>
<evidence type="ECO:0000313" key="2">
    <source>
        <dbReference type="Proteomes" id="UP001341281"/>
    </source>
</evidence>